<dbReference type="SUPFAM" id="SSF51556">
    <property type="entry name" value="Metallo-dependent hydrolases"/>
    <property type="match status" value="1"/>
</dbReference>
<dbReference type="EMBL" id="CP119316">
    <property type="protein sequence ID" value="WEK45411.1"/>
    <property type="molecule type" value="Genomic_DNA"/>
</dbReference>
<protein>
    <submittedName>
        <fullName evidence="3">Amidohydrolase family protein</fullName>
    </submittedName>
</protein>
<dbReference type="InterPro" id="IPR032466">
    <property type="entry name" value="Metal_Hydrolase"/>
</dbReference>
<sequence length="427" mass="44093">MKRLLLAASMLSIAAPALAERDFAITNATVALGDGGAPIEHATVIVRGGKIVSAGAGLAAPAGIQAIDGSGKWVTPGLFATVTDLGLYDVDGVENSRDITAGRSKFSAALDIAPVINPLAQTIKVSRAGGVTRATVAPRAGNAIFAGQGAVIDLDSNDDPVIKPRAFQYVELGENGSSLAGGSRTAAWVEFRNALAEASDLAGRARTDDALLNRPDAAALIPVVSGTQTLYVHVERAADILAVIRLKADFPKLDLVIAGATEGWMVAKQLAAAKIPVIATALNDLPAEFEQLAATQSNVGRMVDAGVKVAIGNFSDMNQPRHAPQQAGNLVALTKLPGASGLSWGQALAAITSIPAEISGMGGHYGVLKPGAAGDVVIWDGDPLELSSAPQRVFIDGIEQPMDSHQTKLRERYATPAPGDLPKAYEW</sequence>
<organism evidence="3 4">
    <name type="scientific">Candidatus Andeanibacterium colombiense</name>
    <dbReference type="NCBI Taxonomy" id="3121345"/>
    <lineage>
        <taxon>Bacteria</taxon>
        <taxon>Pseudomonadati</taxon>
        <taxon>Pseudomonadota</taxon>
        <taxon>Alphaproteobacteria</taxon>
        <taxon>Sphingomonadales</taxon>
        <taxon>Sphingomonadaceae</taxon>
        <taxon>Candidatus Andeanibacterium</taxon>
    </lineage>
</organism>
<accession>A0AAJ5X6F0</accession>
<evidence type="ECO:0000313" key="4">
    <source>
        <dbReference type="Proteomes" id="UP001218362"/>
    </source>
</evidence>
<proteinExistence type="predicted"/>
<dbReference type="InterPro" id="IPR011059">
    <property type="entry name" value="Metal-dep_hydrolase_composite"/>
</dbReference>
<evidence type="ECO:0000256" key="1">
    <source>
        <dbReference type="SAM" id="SignalP"/>
    </source>
</evidence>
<dbReference type="GO" id="GO:0016810">
    <property type="term" value="F:hydrolase activity, acting on carbon-nitrogen (but not peptide) bonds"/>
    <property type="evidence" value="ECO:0007669"/>
    <property type="project" value="InterPro"/>
</dbReference>
<dbReference type="PANTHER" id="PTHR43135">
    <property type="entry name" value="ALPHA-D-RIBOSE 1-METHYLPHOSPHONATE 5-TRIPHOSPHATE DIPHOSPHATASE"/>
    <property type="match status" value="1"/>
</dbReference>
<name>A0AAJ5X6F0_9SPHN</name>
<evidence type="ECO:0000313" key="3">
    <source>
        <dbReference type="EMBL" id="WEK45411.1"/>
    </source>
</evidence>
<dbReference type="Gene3D" id="3.20.20.140">
    <property type="entry name" value="Metal-dependent hydrolases"/>
    <property type="match status" value="1"/>
</dbReference>
<dbReference type="Pfam" id="PF07969">
    <property type="entry name" value="Amidohydro_3"/>
    <property type="match status" value="1"/>
</dbReference>
<dbReference type="Gene3D" id="2.30.40.10">
    <property type="entry name" value="Urease, subunit C, domain 1"/>
    <property type="match status" value="1"/>
</dbReference>
<feature type="signal peptide" evidence="1">
    <location>
        <begin position="1"/>
        <end position="19"/>
    </location>
</feature>
<feature type="chain" id="PRO_5042554569" evidence="1">
    <location>
        <begin position="20"/>
        <end position="427"/>
    </location>
</feature>
<dbReference type="Proteomes" id="UP001218362">
    <property type="component" value="Chromosome"/>
</dbReference>
<dbReference type="AlphaFoldDB" id="A0AAJ5X6F0"/>
<dbReference type="KEGG" id="acob:P0Y56_10220"/>
<dbReference type="InterPro" id="IPR013108">
    <property type="entry name" value="Amidohydro_3"/>
</dbReference>
<evidence type="ECO:0000259" key="2">
    <source>
        <dbReference type="Pfam" id="PF07969"/>
    </source>
</evidence>
<feature type="domain" description="Amidohydrolase 3" evidence="2">
    <location>
        <begin position="297"/>
        <end position="388"/>
    </location>
</feature>
<keyword evidence="1" id="KW-0732">Signal</keyword>
<dbReference type="SUPFAM" id="SSF51338">
    <property type="entry name" value="Composite domain of metallo-dependent hydrolases"/>
    <property type="match status" value="1"/>
</dbReference>
<reference evidence="3" key="1">
    <citation type="submission" date="2023-03" db="EMBL/GenBank/DDBJ databases">
        <title>Andean soil-derived lignocellulolytic bacterial consortium as a source of novel taxa and putative plastic-active enzymes.</title>
        <authorList>
            <person name="Diaz-Garcia L."/>
            <person name="Chuvochina M."/>
            <person name="Feuerriegel G."/>
            <person name="Bunk B."/>
            <person name="Sproer C."/>
            <person name="Streit W.R."/>
            <person name="Rodriguez L.M."/>
            <person name="Overmann J."/>
            <person name="Jimenez D.J."/>
        </authorList>
    </citation>
    <scope>NUCLEOTIDE SEQUENCE</scope>
    <source>
        <strain evidence="3">MAG 26</strain>
    </source>
</reference>
<dbReference type="InterPro" id="IPR051781">
    <property type="entry name" value="Metallo-dep_Hydrolase"/>
</dbReference>
<gene>
    <name evidence="3" type="ORF">P0Y56_10220</name>
</gene>
<dbReference type="PANTHER" id="PTHR43135:SF3">
    <property type="entry name" value="ALPHA-D-RIBOSE 1-METHYLPHOSPHONATE 5-TRIPHOSPHATE DIPHOSPHATASE"/>
    <property type="match status" value="1"/>
</dbReference>